<dbReference type="Proteomes" id="UP001165302">
    <property type="component" value="Unassembled WGS sequence"/>
</dbReference>
<accession>A0ABS7Z878</accession>
<dbReference type="RefSeq" id="WP_225553523.1">
    <property type="nucleotide sequence ID" value="NZ_JADEYP010000018.1"/>
</dbReference>
<evidence type="ECO:0008006" key="3">
    <source>
        <dbReference type="Google" id="ProtNLM"/>
    </source>
</evidence>
<name>A0ABS7Z878_9SPHI</name>
<dbReference type="PROSITE" id="PS51257">
    <property type="entry name" value="PROKAR_LIPOPROTEIN"/>
    <property type="match status" value="1"/>
</dbReference>
<proteinExistence type="predicted"/>
<evidence type="ECO:0000313" key="2">
    <source>
        <dbReference type="Proteomes" id="UP001165302"/>
    </source>
</evidence>
<reference evidence="1" key="1">
    <citation type="submission" date="2020-10" db="EMBL/GenBank/DDBJ databases">
        <authorList>
            <person name="Lu T."/>
            <person name="Wang Q."/>
            <person name="Han X."/>
        </authorList>
    </citation>
    <scope>NUCLEOTIDE SEQUENCE</scope>
    <source>
        <strain evidence="1">WQ 366</strain>
    </source>
</reference>
<comment type="caution">
    <text evidence="1">The sequence shown here is derived from an EMBL/GenBank/DDBJ whole genome shotgun (WGS) entry which is preliminary data.</text>
</comment>
<sequence length="171" mass="20282">MKNLVIILALLIITFSCRNENRITLGGREYRIDTIRDRNLEGFCMAYTFVNVYDLKEKSDVYSFPLLGKRCDFESDSDTIFTYAEHIIDEKKKEIIIKEYDINGYQEISGTDSTIKMFKIYDDNPPVNPYKGNKEWISLRWVKDYYKGKLRYMSERDSNNYLKKIDVDSIN</sequence>
<gene>
    <name evidence="1" type="ORF">IPZ78_10700</name>
</gene>
<organism evidence="1 2">
    <name type="scientific">Sphingobacterium bovistauri</name>
    <dbReference type="NCBI Taxonomy" id="2781959"/>
    <lineage>
        <taxon>Bacteria</taxon>
        <taxon>Pseudomonadati</taxon>
        <taxon>Bacteroidota</taxon>
        <taxon>Sphingobacteriia</taxon>
        <taxon>Sphingobacteriales</taxon>
        <taxon>Sphingobacteriaceae</taxon>
        <taxon>Sphingobacterium</taxon>
    </lineage>
</organism>
<protein>
    <recommendedName>
        <fullName evidence="3">Lipoprotein</fullName>
    </recommendedName>
</protein>
<keyword evidence="2" id="KW-1185">Reference proteome</keyword>
<dbReference type="EMBL" id="JADEYP010000018">
    <property type="protein sequence ID" value="MCA5005621.1"/>
    <property type="molecule type" value="Genomic_DNA"/>
</dbReference>
<evidence type="ECO:0000313" key="1">
    <source>
        <dbReference type="EMBL" id="MCA5005621.1"/>
    </source>
</evidence>